<feature type="transmembrane region" description="Helical" evidence="9">
    <location>
        <begin position="119"/>
        <end position="146"/>
    </location>
</feature>
<dbReference type="PANTHER" id="PTHR43386:SF1">
    <property type="entry name" value="D,D-DIPEPTIDE TRANSPORT SYSTEM PERMEASE PROTEIN DDPC-RELATED"/>
    <property type="match status" value="1"/>
</dbReference>
<keyword evidence="2 9" id="KW-0813">Transport</keyword>
<comment type="caution">
    <text evidence="12">The sequence shown here is derived from an EMBL/GenBank/DDBJ whole genome shotgun (WGS) entry which is preliminary data.</text>
</comment>
<dbReference type="RefSeq" id="WP_103717031.1">
    <property type="nucleotide sequence ID" value="NZ_PQFZ01000002.1"/>
</dbReference>
<dbReference type="InterPro" id="IPR050366">
    <property type="entry name" value="BP-dependent_transpt_permease"/>
</dbReference>
<feature type="domain" description="ABC transmembrane type-1" evidence="11">
    <location>
        <begin position="86"/>
        <end position="275"/>
    </location>
</feature>
<keyword evidence="3" id="KW-1003">Cell membrane</keyword>
<evidence type="ECO:0000313" key="12">
    <source>
        <dbReference type="EMBL" id="POR55550.1"/>
    </source>
</evidence>
<keyword evidence="6" id="KW-0653">Protein transport</keyword>
<dbReference type="Gene3D" id="1.10.3720.10">
    <property type="entry name" value="MetI-like"/>
    <property type="match status" value="1"/>
</dbReference>
<evidence type="ECO:0000256" key="4">
    <source>
        <dbReference type="ARBA" id="ARBA00022692"/>
    </source>
</evidence>
<evidence type="ECO:0000256" key="1">
    <source>
        <dbReference type="ARBA" id="ARBA00004651"/>
    </source>
</evidence>
<keyword evidence="13" id="KW-1185">Reference proteome</keyword>
<gene>
    <name evidence="12" type="ORF">CYD53_102440</name>
</gene>
<keyword evidence="7 9" id="KW-1133">Transmembrane helix</keyword>
<dbReference type="AlphaFoldDB" id="A0A2S4MLD0"/>
<dbReference type="Proteomes" id="UP000236919">
    <property type="component" value="Unassembled WGS sequence"/>
</dbReference>
<dbReference type="GO" id="GO:0005886">
    <property type="term" value="C:plasma membrane"/>
    <property type="evidence" value="ECO:0007669"/>
    <property type="project" value="UniProtKB-SubCell"/>
</dbReference>
<dbReference type="OrthoDB" id="9766870at2"/>
<dbReference type="InterPro" id="IPR000515">
    <property type="entry name" value="MetI-like"/>
</dbReference>
<sequence>MAIQASAQEAGLSRTPSRRRRWPAGLVLSCAIVLLVVAAGLAAPWLTENSPLDQDLLQINKGPSADFPLGTDHLGRDVFARLLYGARSTFGISLAGTAIAFAIGAGLGLLALTFGRWPAAVLFSLIDLVRALPGTLLALLLIVGLGSGPGPLILALGISFAPLVAYVTRAAYKREVARDYVQAAASFCGGRLHILRRHILPNIAGTLVTQATIILPRCIVTESVLSFLGVGSSPDAPTWGRMIADSSRFVERAPHAIAVPLVALVLLTLSLSVVGNHLRRWLDPVRAEAPGLGGDDEAQPAAPAQPPLAIA</sequence>
<name>A0A2S4MLD0_9HYPH</name>
<dbReference type="Pfam" id="PF00528">
    <property type="entry name" value="BPD_transp_1"/>
    <property type="match status" value="1"/>
</dbReference>
<dbReference type="GO" id="GO:0015031">
    <property type="term" value="P:protein transport"/>
    <property type="evidence" value="ECO:0007669"/>
    <property type="project" value="UniProtKB-KW"/>
</dbReference>
<accession>A0A2S4MLD0</accession>
<dbReference type="PANTHER" id="PTHR43386">
    <property type="entry name" value="OLIGOPEPTIDE TRANSPORT SYSTEM PERMEASE PROTEIN APPC"/>
    <property type="match status" value="1"/>
</dbReference>
<evidence type="ECO:0000313" key="13">
    <source>
        <dbReference type="Proteomes" id="UP000236919"/>
    </source>
</evidence>
<feature type="transmembrane region" description="Helical" evidence="9">
    <location>
        <begin position="90"/>
        <end position="112"/>
    </location>
</feature>
<keyword evidence="4 9" id="KW-0812">Transmembrane</keyword>
<evidence type="ECO:0000256" key="6">
    <source>
        <dbReference type="ARBA" id="ARBA00022927"/>
    </source>
</evidence>
<keyword evidence="8 9" id="KW-0472">Membrane</keyword>
<evidence type="ECO:0000256" key="3">
    <source>
        <dbReference type="ARBA" id="ARBA00022475"/>
    </source>
</evidence>
<feature type="transmembrane region" description="Helical" evidence="9">
    <location>
        <begin position="256"/>
        <end position="275"/>
    </location>
</feature>
<comment type="similarity">
    <text evidence="9">Belongs to the binding-protein-dependent transport system permease family.</text>
</comment>
<feature type="region of interest" description="Disordered" evidence="10">
    <location>
        <begin position="290"/>
        <end position="311"/>
    </location>
</feature>
<dbReference type="PROSITE" id="PS50928">
    <property type="entry name" value="ABC_TM1"/>
    <property type="match status" value="1"/>
</dbReference>
<evidence type="ECO:0000256" key="8">
    <source>
        <dbReference type="ARBA" id="ARBA00023136"/>
    </source>
</evidence>
<evidence type="ECO:0000256" key="10">
    <source>
        <dbReference type="SAM" id="MobiDB-lite"/>
    </source>
</evidence>
<evidence type="ECO:0000256" key="2">
    <source>
        <dbReference type="ARBA" id="ARBA00022448"/>
    </source>
</evidence>
<protein>
    <submittedName>
        <fullName evidence="12">ABC-type dipeptide/oligopeptide/nickel transport system permease subunit</fullName>
    </submittedName>
</protein>
<comment type="subcellular location">
    <subcellularLocation>
        <location evidence="1 9">Cell membrane</location>
        <topology evidence="1 9">Multi-pass membrane protein</topology>
    </subcellularLocation>
</comment>
<dbReference type="GO" id="GO:0055085">
    <property type="term" value="P:transmembrane transport"/>
    <property type="evidence" value="ECO:0007669"/>
    <property type="project" value="InterPro"/>
</dbReference>
<organism evidence="12 13">
    <name type="scientific">Bosea psychrotolerans</name>
    <dbReference type="NCBI Taxonomy" id="1871628"/>
    <lineage>
        <taxon>Bacteria</taxon>
        <taxon>Pseudomonadati</taxon>
        <taxon>Pseudomonadota</taxon>
        <taxon>Alphaproteobacteria</taxon>
        <taxon>Hyphomicrobiales</taxon>
        <taxon>Boseaceae</taxon>
        <taxon>Bosea</taxon>
    </lineage>
</organism>
<feature type="transmembrane region" description="Helical" evidence="9">
    <location>
        <begin position="152"/>
        <end position="172"/>
    </location>
</feature>
<evidence type="ECO:0000256" key="7">
    <source>
        <dbReference type="ARBA" id="ARBA00022989"/>
    </source>
</evidence>
<dbReference type="InterPro" id="IPR035906">
    <property type="entry name" value="MetI-like_sf"/>
</dbReference>
<keyword evidence="5" id="KW-0571">Peptide transport</keyword>
<evidence type="ECO:0000259" key="11">
    <source>
        <dbReference type="PROSITE" id="PS50928"/>
    </source>
</evidence>
<dbReference type="CDD" id="cd06261">
    <property type="entry name" value="TM_PBP2"/>
    <property type="match status" value="1"/>
</dbReference>
<dbReference type="EMBL" id="PQFZ01000002">
    <property type="protein sequence ID" value="POR55550.1"/>
    <property type="molecule type" value="Genomic_DNA"/>
</dbReference>
<dbReference type="GO" id="GO:0015833">
    <property type="term" value="P:peptide transport"/>
    <property type="evidence" value="ECO:0007669"/>
    <property type="project" value="UniProtKB-KW"/>
</dbReference>
<evidence type="ECO:0000256" key="9">
    <source>
        <dbReference type="RuleBase" id="RU363032"/>
    </source>
</evidence>
<evidence type="ECO:0000256" key="5">
    <source>
        <dbReference type="ARBA" id="ARBA00022856"/>
    </source>
</evidence>
<reference evidence="12 13" key="1">
    <citation type="submission" date="2018-01" db="EMBL/GenBank/DDBJ databases">
        <title>Genomic Encyclopedia of Type Strains, Phase III (KMG-III): the genomes of soil and plant-associated and newly described type strains.</title>
        <authorList>
            <person name="Whitman W."/>
        </authorList>
    </citation>
    <scope>NUCLEOTIDE SEQUENCE [LARGE SCALE GENOMIC DNA]</scope>
    <source>
        <strain evidence="12 13">1131</strain>
    </source>
</reference>
<feature type="transmembrane region" description="Helical" evidence="9">
    <location>
        <begin position="24"/>
        <end position="46"/>
    </location>
</feature>
<proteinExistence type="inferred from homology"/>
<dbReference type="SUPFAM" id="SSF161098">
    <property type="entry name" value="MetI-like"/>
    <property type="match status" value="1"/>
</dbReference>